<keyword evidence="5 9" id="KW-0653">Protein transport</keyword>
<keyword evidence="7 9" id="KW-0811">Translocation</keyword>
<comment type="similarity">
    <text evidence="9">Belongs to the TatA/E family.</text>
</comment>
<dbReference type="GO" id="GO:0043953">
    <property type="term" value="P:protein transport by the Tat complex"/>
    <property type="evidence" value="ECO:0007669"/>
    <property type="project" value="UniProtKB-UniRule"/>
</dbReference>
<feature type="transmembrane region" description="Helical" evidence="9">
    <location>
        <begin position="26"/>
        <end position="47"/>
    </location>
</feature>
<evidence type="ECO:0000256" key="1">
    <source>
        <dbReference type="ARBA" id="ARBA00004162"/>
    </source>
</evidence>
<dbReference type="AlphaFoldDB" id="G2PLN0"/>
<evidence type="ECO:0000256" key="4">
    <source>
        <dbReference type="ARBA" id="ARBA00022692"/>
    </source>
</evidence>
<dbReference type="Proteomes" id="UP000008908">
    <property type="component" value="Chromosome"/>
</dbReference>
<accession>G2PLN0</accession>
<dbReference type="PANTHER" id="PTHR42982">
    <property type="entry name" value="SEC-INDEPENDENT PROTEIN TRANSLOCASE PROTEIN TATA"/>
    <property type="match status" value="1"/>
</dbReference>
<dbReference type="InterPro" id="IPR006312">
    <property type="entry name" value="TatA/E"/>
</dbReference>
<dbReference type="EMBL" id="CP002999">
    <property type="protein sequence ID" value="AEM71117.1"/>
    <property type="molecule type" value="Genomic_DNA"/>
</dbReference>
<keyword evidence="6 9" id="KW-1133">Transmembrane helix</keyword>
<gene>
    <name evidence="9" type="primary">tatA</name>
    <name evidence="10" type="ordered locus">Murru_2078</name>
</gene>
<name>G2PLN0_ALLRU</name>
<keyword evidence="3 9" id="KW-1003">Cell membrane</keyword>
<dbReference type="PANTHER" id="PTHR42982:SF1">
    <property type="entry name" value="SEC-INDEPENDENT PROTEIN TRANSLOCASE PROTEIN TATA"/>
    <property type="match status" value="1"/>
</dbReference>
<dbReference type="Pfam" id="PF02416">
    <property type="entry name" value="TatA_B_E"/>
    <property type="match status" value="1"/>
</dbReference>
<sequence length="114" mass="12826">MLRASLFNGAFFILKPSSDYICGMQFLFISGAEIFFILFIVVMVFGADKIPGIAKGLGKGMRQLKDATDDIKREIQKTTDVDTDFTKNIRKEIDDVKKNVNEVSGSIKRDLNKK</sequence>
<protein>
    <recommendedName>
        <fullName evidence="9">Sec-independent protein translocase protein TatA</fullName>
    </recommendedName>
</protein>
<comment type="subcellular location">
    <subcellularLocation>
        <location evidence="9">Cell inner membrane</location>
        <topology evidence="9">Single-pass membrane protein</topology>
    </subcellularLocation>
    <subcellularLocation>
        <location evidence="1">Cell membrane</location>
        <topology evidence="1">Single-pass membrane protein</topology>
    </subcellularLocation>
</comment>
<organism evidence="10 11">
    <name type="scientific">Allomuricauda ruestringensis (strain DSM 13258 / CIP 107369 / LMG 19739 / B1)</name>
    <name type="common">Muricauda ruestringensis</name>
    <dbReference type="NCBI Taxonomy" id="886377"/>
    <lineage>
        <taxon>Bacteria</taxon>
        <taxon>Pseudomonadati</taxon>
        <taxon>Bacteroidota</taxon>
        <taxon>Flavobacteriia</taxon>
        <taxon>Flavobacteriales</taxon>
        <taxon>Flavobacteriaceae</taxon>
        <taxon>Flagellimonas</taxon>
    </lineage>
</organism>
<evidence type="ECO:0000256" key="7">
    <source>
        <dbReference type="ARBA" id="ARBA00023010"/>
    </source>
</evidence>
<reference evidence="10 11" key="2">
    <citation type="journal article" date="2012" name="Stand. Genomic Sci.">
        <title>Complete genome sequence of the facultatively anaerobic, appendaged bacterium Muricauda ruestringensis type strain (B1(T)).</title>
        <authorList>
            <person name="Huntemann M."/>
            <person name="Teshima H."/>
            <person name="Lapidus A."/>
            <person name="Nolan M."/>
            <person name="Lucas S."/>
            <person name="Hammon N."/>
            <person name="Deshpande S."/>
            <person name="Cheng J.F."/>
            <person name="Tapia R."/>
            <person name="Goodwin L.A."/>
            <person name="Pitluck S."/>
            <person name="Liolios K."/>
            <person name="Pagani I."/>
            <person name="Ivanova N."/>
            <person name="Mavromatis K."/>
            <person name="Mikhailova N."/>
            <person name="Pati A."/>
            <person name="Chen A."/>
            <person name="Palaniappan K."/>
            <person name="Land M."/>
            <person name="Hauser L."/>
            <person name="Pan C."/>
            <person name="Brambilla E.M."/>
            <person name="Rohde M."/>
            <person name="Spring S."/>
            <person name="Goker M."/>
            <person name="Detter J.C."/>
            <person name="Bristow J."/>
            <person name="Eisen J.A."/>
            <person name="Markowitz V."/>
            <person name="Hugenholtz P."/>
            <person name="Kyrpides N.C."/>
            <person name="Klenk H.P."/>
            <person name="Woyke T."/>
        </authorList>
    </citation>
    <scope>NUCLEOTIDE SEQUENCE [LARGE SCALE GENOMIC DNA]</scope>
    <source>
        <strain evidence="11">DSM 13258 / LMG 19739 / B1</strain>
    </source>
</reference>
<evidence type="ECO:0000256" key="2">
    <source>
        <dbReference type="ARBA" id="ARBA00022448"/>
    </source>
</evidence>
<evidence type="ECO:0000313" key="11">
    <source>
        <dbReference type="Proteomes" id="UP000008908"/>
    </source>
</evidence>
<reference evidence="11" key="1">
    <citation type="submission" date="2011-08" db="EMBL/GenBank/DDBJ databases">
        <title>The complete genome of Muricauda ruestringensis DSM 13258.</title>
        <authorList>
            <person name="Lucas S."/>
            <person name="Han J."/>
            <person name="Lapidus A."/>
            <person name="Bruce D."/>
            <person name="Goodwin L."/>
            <person name="Pitluck S."/>
            <person name="Peters L."/>
            <person name="Kyrpides N."/>
            <person name="Mavromatis K."/>
            <person name="Ivanova N."/>
            <person name="Ovchinnikova G."/>
            <person name="Teshima H."/>
            <person name="Detter J.C."/>
            <person name="Tapia R."/>
            <person name="Han C."/>
            <person name="Land M."/>
            <person name="Hauser L."/>
            <person name="Markowitz V."/>
            <person name="Cheng J.-F."/>
            <person name="Hugenholtz P."/>
            <person name="Woyke T."/>
            <person name="Wu D."/>
            <person name="Spring S."/>
            <person name="Schroeder M."/>
            <person name="Brambilla E."/>
            <person name="Klenk H.-P."/>
            <person name="Eisen J.A."/>
        </authorList>
    </citation>
    <scope>NUCLEOTIDE SEQUENCE [LARGE SCALE GENOMIC DNA]</scope>
    <source>
        <strain evidence="11">DSM 13258 / LMG 19739 / B1</strain>
    </source>
</reference>
<dbReference type="Gene3D" id="1.20.5.3310">
    <property type="match status" value="1"/>
</dbReference>
<dbReference type="STRING" id="886377.Murru_2078"/>
<evidence type="ECO:0000256" key="5">
    <source>
        <dbReference type="ARBA" id="ARBA00022927"/>
    </source>
</evidence>
<keyword evidence="9" id="KW-0997">Cell inner membrane</keyword>
<keyword evidence="2 9" id="KW-0813">Transport</keyword>
<keyword evidence="8 9" id="KW-0472">Membrane</keyword>
<evidence type="ECO:0000256" key="9">
    <source>
        <dbReference type="HAMAP-Rule" id="MF_00236"/>
    </source>
</evidence>
<dbReference type="eggNOG" id="COG1826">
    <property type="taxonomic scope" value="Bacteria"/>
</dbReference>
<evidence type="ECO:0000313" key="10">
    <source>
        <dbReference type="EMBL" id="AEM71117.1"/>
    </source>
</evidence>
<keyword evidence="4 9" id="KW-0812">Transmembrane</keyword>
<comment type="function">
    <text evidence="9">Part of the twin-arginine translocation (Tat) system that transports large folded proteins containing a characteristic twin-arginine motif in their signal peptide across membranes. TatA could form the protein-conducting channel of the Tat system.</text>
</comment>
<keyword evidence="11" id="KW-1185">Reference proteome</keyword>
<evidence type="ECO:0000256" key="8">
    <source>
        <dbReference type="ARBA" id="ARBA00023136"/>
    </source>
</evidence>
<dbReference type="HAMAP" id="MF_00236">
    <property type="entry name" value="TatA_E"/>
    <property type="match status" value="1"/>
</dbReference>
<dbReference type="KEGG" id="mrs:Murru_2078"/>
<evidence type="ECO:0000256" key="6">
    <source>
        <dbReference type="ARBA" id="ARBA00022989"/>
    </source>
</evidence>
<dbReference type="GO" id="GO:0008320">
    <property type="term" value="F:protein transmembrane transporter activity"/>
    <property type="evidence" value="ECO:0007669"/>
    <property type="project" value="UniProtKB-UniRule"/>
</dbReference>
<dbReference type="HOGENOM" id="CLU_086034_1_5_10"/>
<evidence type="ECO:0000256" key="3">
    <source>
        <dbReference type="ARBA" id="ARBA00022475"/>
    </source>
</evidence>
<dbReference type="GO" id="GO:0033281">
    <property type="term" value="C:TAT protein transport complex"/>
    <property type="evidence" value="ECO:0007669"/>
    <property type="project" value="UniProtKB-UniRule"/>
</dbReference>
<dbReference type="InterPro" id="IPR003369">
    <property type="entry name" value="TatA/B/E"/>
</dbReference>
<comment type="subunit">
    <text evidence="9">Forms a complex with TatC.</text>
</comment>
<proteinExistence type="inferred from homology"/>